<evidence type="ECO:0000259" key="3">
    <source>
        <dbReference type="Pfam" id="PF25597"/>
    </source>
</evidence>
<feature type="coiled-coil region" evidence="1">
    <location>
        <begin position="953"/>
        <end position="980"/>
    </location>
</feature>
<organism evidence="4">
    <name type="scientific">Tanacetum cinerariifolium</name>
    <name type="common">Dalmatian daisy</name>
    <name type="synonym">Chrysanthemum cinerariifolium</name>
    <dbReference type="NCBI Taxonomy" id="118510"/>
    <lineage>
        <taxon>Eukaryota</taxon>
        <taxon>Viridiplantae</taxon>
        <taxon>Streptophyta</taxon>
        <taxon>Embryophyta</taxon>
        <taxon>Tracheophyta</taxon>
        <taxon>Spermatophyta</taxon>
        <taxon>Magnoliopsida</taxon>
        <taxon>eudicotyledons</taxon>
        <taxon>Gunneridae</taxon>
        <taxon>Pentapetalae</taxon>
        <taxon>asterids</taxon>
        <taxon>campanulids</taxon>
        <taxon>Asterales</taxon>
        <taxon>Asteraceae</taxon>
        <taxon>Asteroideae</taxon>
        <taxon>Anthemideae</taxon>
        <taxon>Anthemidinae</taxon>
        <taxon>Tanacetum</taxon>
    </lineage>
</organism>
<feature type="domain" description="Retroviral polymerase SH3-like" evidence="3">
    <location>
        <begin position="10"/>
        <end position="61"/>
    </location>
</feature>
<accession>A0A6L2MAA6</accession>
<keyword evidence="1" id="KW-0175">Coiled coil</keyword>
<dbReference type="AlphaFoldDB" id="A0A6L2MAA6"/>
<dbReference type="CDD" id="cd09272">
    <property type="entry name" value="RNase_HI_RT_Ty1"/>
    <property type="match status" value="1"/>
</dbReference>
<feature type="compositionally biased region" description="Polar residues" evidence="2">
    <location>
        <begin position="144"/>
        <end position="176"/>
    </location>
</feature>
<dbReference type="EMBL" id="BKCJ010006187">
    <property type="protein sequence ID" value="GEU70818.1"/>
    <property type="molecule type" value="Genomic_DNA"/>
</dbReference>
<name>A0A6L2MAA6_TANCI</name>
<dbReference type="InterPro" id="IPR057670">
    <property type="entry name" value="SH3_retrovirus"/>
</dbReference>
<dbReference type="PANTHER" id="PTHR11439">
    <property type="entry name" value="GAG-POL-RELATED RETROTRANSPOSON"/>
    <property type="match status" value="1"/>
</dbReference>
<dbReference type="Pfam" id="PF25597">
    <property type="entry name" value="SH3_retrovirus"/>
    <property type="match status" value="1"/>
</dbReference>
<evidence type="ECO:0000256" key="2">
    <source>
        <dbReference type="SAM" id="MobiDB-lite"/>
    </source>
</evidence>
<gene>
    <name evidence="4" type="ORF">Tci_042796</name>
</gene>
<proteinExistence type="predicted"/>
<evidence type="ECO:0000313" key="4">
    <source>
        <dbReference type="EMBL" id="GEU70818.1"/>
    </source>
</evidence>
<evidence type="ECO:0000256" key="1">
    <source>
        <dbReference type="SAM" id="Coils"/>
    </source>
</evidence>
<comment type="caution">
    <text evidence="4">The sequence shown here is derived from an EMBL/GenBank/DDBJ whole genome shotgun (WGS) entry which is preliminary data.</text>
</comment>
<sequence>MKPFGYPVTILNTKDYLGKFDKKADEGFFIGYSVVSKAMRVFNKRTRIVEETLNIRFLKNASNVKGNGPDWLFDIDSLTISMNYVPVVAGFQTNGITGTKDNIVAGPKDSAVDARKKATEVDDSQVLDNDRHDAQVTRSEFEGTLQQKKQTEHINSTDSFNTVSSPVSTIGPSSVNDALPSPINAAGTHASTNAFEEHPFERFYPFKNAFCLPYVPIVTLINDTGIFGNAYDDEVVEEKVDINNVDSSYTIPDDPLTKFLKDHPKDQKSDGIFISQDKYVADILKKFDFSTVKTTCTLMKPNKALVKDVKAKDVDVHLYRLMIGSLMYLTASSPDITFAICACARKSTTGGCQFLNKRLISWQCKKKTIFANSTTKEEYVAAASCRGQVLWIQSQMLDYGFNLMNTKIYIDNESTIYIVKNLVFHSKTKKIEIRHHFIKDLYEKKLIQVIKIHTDHNIADLFTKAFDVTKISQSSGPTNLVAYKTVYKEWEDRMERAATTASSLEAKQESGNINMTQSMATLNEPFPEGTSSGSGCRCQVTILGGVEAQTRFEAASKQSNDLPLSRAKPSESEGFEKIIDFLNAKPIRYALTVNLTVYASCVKQFWTTTKVKKVNGQEEIQALADKQKVIITKESIRRDLKFDDAEGTLCLPNDTIFAELARMGNVTPLFETMMVTAQEEVGEGSAEVYSPSSEIPVEENILTPSNDPLPSEEAKIAQEKEIAKLKRRVKKIEKSRKLRPAGLRRLKKGRMHDADMFGVDDLEGNEVFVDVREQIVEKEVKTADLVTTAGQIVTAASVEDSVVPTTITIADVDDELTLAKTLIAIKAAKPKEERSKIEEEERIAREKDEANGYVNEEWDDVQATIDADRRKYLATKKAKEIMNKPPTKAQQKSLMCTYMRNIEGFKQKDFKGKNFDDIRKIFDKVYKRVNTFVDMDTENVEEILKKTQAKGSSKRARKELEQESAKKQKLAEQVQAKVANNDTTELKRCLKIVPEDDDDVAIEATPLSSKSSTIVYHKIYKEGEKSYFKIIRADRNSQKYLTFGTMFKNFNREDFKVLRSIVKKKFKKTKPVDDIENLLFQTLKTMFEPHVEDII</sequence>
<dbReference type="PANTHER" id="PTHR11439:SF495">
    <property type="entry name" value="REVERSE TRANSCRIPTASE, RNA-DEPENDENT DNA POLYMERASE-RELATED"/>
    <property type="match status" value="1"/>
</dbReference>
<feature type="region of interest" description="Disordered" evidence="2">
    <location>
        <begin position="137"/>
        <end position="182"/>
    </location>
</feature>
<protein>
    <recommendedName>
        <fullName evidence="3">Retroviral polymerase SH3-like domain-containing protein</fullName>
    </recommendedName>
</protein>
<reference evidence="4" key="1">
    <citation type="journal article" date="2019" name="Sci. Rep.">
        <title>Draft genome of Tanacetum cinerariifolium, the natural source of mosquito coil.</title>
        <authorList>
            <person name="Yamashiro T."/>
            <person name="Shiraishi A."/>
            <person name="Satake H."/>
            <person name="Nakayama K."/>
        </authorList>
    </citation>
    <scope>NUCLEOTIDE SEQUENCE</scope>
</reference>